<dbReference type="AlphaFoldDB" id="A0A917XVH1"/>
<dbReference type="Gene3D" id="3.20.20.30">
    <property type="entry name" value="Luciferase-like domain"/>
    <property type="match status" value="1"/>
</dbReference>
<evidence type="ECO:0000313" key="3">
    <source>
        <dbReference type="EMBL" id="GGN54070.1"/>
    </source>
</evidence>
<gene>
    <name evidence="3" type="ORF">GCM10007971_11260</name>
</gene>
<feature type="domain" description="Luciferase-like" evidence="2">
    <location>
        <begin position="3"/>
        <end position="301"/>
    </location>
</feature>
<comment type="caution">
    <text evidence="3">The sequence shown here is derived from an EMBL/GenBank/DDBJ whole genome shotgun (WGS) entry which is preliminary data.</text>
</comment>
<name>A0A917XVH1_9BACI</name>
<dbReference type="SUPFAM" id="SSF51679">
    <property type="entry name" value="Bacterial luciferase-like"/>
    <property type="match status" value="1"/>
</dbReference>
<protein>
    <submittedName>
        <fullName evidence="3">Luciferase</fullName>
    </submittedName>
</protein>
<dbReference type="InterPro" id="IPR019949">
    <property type="entry name" value="CmoO-like"/>
</dbReference>
<dbReference type="InterPro" id="IPR036661">
    <property type="entry name" value="Luciferase-like_sf"/>
</dbReference>
<dbReference type="InterPro" id="IPR011251">
    <property type="entry name" value="Luciferase-like_dom"/>
</dbReference>
<comment type="similarity">
    <text evidence="1">To bacterial alkanal monooxygenase alpha and beta chains.</text>
</comment>
<dbReference type="EMBL" id="BMOS01000006">
    <property type="protein sequence ID" value="GGN54070.1"/>
    <property type="molecule type" value="Genomic_DNA"/>
</dbReference>
<dbReference type="GO" id="GO:0005829">
    <property type="term" value="C:cytosol"/>
    <property type="evidence" value="ECO:0007669"/>
    <property type="project" value="TreeGrafter"/>
</dbReference>
<evidence type="ECO:0000259" key="2">
    <source>
        <dbReference type="Pfam" id="PF00296"/>
    </source>
</evidence>
<dbReference type="PANTHER" id="PTHR30137">
    <property type="entry name" value="LUCIFERASE-LIKE MONOOXYGENASE"/>
    <property type="match status" value="1"/>
</dbReference>
<dbReference type="PANTHER" id="PTHR30137:SF6">
    <property type="entry name" value="LUCIFERASE-LIKE MONOOXYGENASE"/>
    <property type="match status" value="1"/>
</dbReference>
<dbReference type="NCBIfam" id="TIGR03558">
    <property type="entry name" value="oxido_grp_1"/>
    <property type="match status" value="1"/>
</dbReference>
<proteinExistence type="predicted"/>
<accession>A0A917XVH1</accession>
<reference evidence="3" key="2">
    <citation type="submission" date="2020-09" db="EMBL/GenBank/DDBJ databases">
        <authorList>
            <person name="Sun Q."/>
            <person name="Ohkuma M."/>
        </authorList>
    </citation>
    <scope>NUCLEOTIDE SEQUENCE</scope>
    <source>
        <strain evidence="3">JCM 17251</strain>
    </source>
</reference>
<evidence type="ECO:0000313" key="4">
    <source>
        <dbReference type="Proteomes" id="UP000624041"/>
    </source>
</evidence>
<organism evidence="3 4">
    <name type="scientific">Oceanobacillus indicireducens</name>
    <dbReference type="NCBI Taxonomy" id="1004261"/>
    <lineage>
        <taxon>Bacteria</taxon>
        <taxon>Bacillati</taxon>
        <taxon>Bacillota</taxon>
        <taxon>Bacilli</taxon>
        <taxon>Bacillales</taxon>
        <taxon>Bacillaceae</taxon>
        <taxon>Oceanobacillus</taxon>
    </lineage>
</organism>
<keyword evidence="4" id="KW-1185">Reference proteome</keyword>
<dbReference type="CDD" id="cd00347">
    <property type="entry name" value="Flavin_utilizing_monoxygenases"/>
    <property type="match status" value="1"/>
</dbReference>
<sequence length="334" mass="37904">MVKLGILDYAQIDEGSNEKEALEQTVELAQLAESLGYNRFWMAEHHNVPAFAGSSPEMIMMHLANATKRIRLGSGGVMLPHYSPLKVAENFRILEAFHPNRIDLGIGNTVGTALVNRAMNENKREKLDYEASITDIATYLTDEVNNDHRFHGLSANPVIPTVPEMWLLSMSIRTAKIAAKLGVGFTYGFFLRGTDRLDIGIKAVETYRREFAPSRFMQEPKVSLASFVIAAETEKIANEYRQALDLWLLGNDRFSQFKQFPSVETARNYNYTDEERARIQANRKRMITGDVKQVTKQLDDLIRLFQADEVLIVPLLPHITLRKKVIELLADAYL</sequence>
<evidence type="ECO:0000256" key="1">
    <source>
        <dbReference type="ARBA" id="ARBA00007789"/>
    </source>
</evidence>
<dbReference type="GO" id="GO:0016705">
    <property type="term" value="F:oxidoreductase activity, acting on paired donors, with incorporation or reduction of molecular oxygen"/>
    <property type="evidence" value="ECO:0007669"/>
    <property type="project" value="InterPro"/>
</dbReference>
<reference evidence="3" key="1">
    <citation type="journal article" date="2014" name="Int. J. Syst. Evol. Microbiol.">
        <title>Complete genome sequence of Corynebacterium casei LMG S-19264T (=DSM 44701T), isolated from a smear-ripened cheese.</title>
        <authorList>
            <consortium name="US DOE Joint Genome Institute (JGI-PGF)"/>
            <person name="Walter F."/>
            <person name="Albersmeier A."/>
            <person name="Kalinowski J."/>
            <person name="Ruckert C."/>
        </authorList>
    </citation>
    <scope>NUCLEOTIDE SEQUENCE</scope>
    <source>
        <strain evidence="3">JCM 17251</strain>
    </source>
</reference>
<dbReference type="Proteomes" id="UP000624041">
    <property type="component" value="Unassembled WGS sequence"/>
</dbReference>
<dbReference type="Pfam" id="PF00296">
    <property type="entry name" value="Bac_luciferase"/>
    <property type="match status" value="1"/>
</dbReference>
<dbReference type="InterPro" id="IPR050766">
    <property type="entry name" value="Bact_Lucif_Oxidored"/>
</dbReference>